<dbReference type="PROSITE" id="PS50885">
    <property type="entry name" value="HAMP"/>
    <property type="match status" value="1"/>
</dbReference>
<dbReference type="EMBL" id="BMZS01000002">
    <property type="protein sequence ID" value="GHD44633.1"/>
    <property type="molecule type" value="Genomic_DNA"/>
</dbReference>
<evidence type="ECO:0000256" key="2">
    <source>
        <dbReference type="ARBA" id="ARBA00029447"/>
    </source>
</evidence>
<dbReference type="PANTHER" id="PTHR32089:SF112">
    <property type="entry name" value="LYSOZYME-LIKE PROTEIN-RELATED"/>
    <property type="match status" value="1"/>
</dbReference>
<comment type="caution">
    <text evidence="8">The sequence shown here is derived from an EMBL/GenBank/DDBJ whole genome shotgun (WGS) entry which is preliminary data.</text>
</comment>
<evidence type="ECO:0000256" key="1">
    <source>
        <dbReference type="ARBA" id="ARBA00023224"/>
    </source>
</evidence>
<dbReference type="Pfam" id="PF00015">
    <property type="entry name" value="MCPsignal"/>
    <property type="match status" value="1"/>
</dbReference>
<dbReference type="InterPro" id="IPR004089">
    <property type="entry name" value="MCPsignal_dom"/>
</dbReference>
<dbReference type="InterPro" id="IPR003660">
    <property type="entry name" value="HAMP_dom"/>
</dbReference>
<evidence type="ECO:0000259" key="7">
    <source>
        <dbReference type="PROSITE" id="PS50885"/>
    </source>
</evidence>
<keyword evidence="5" id="KW-0472">Membrane</keyword>
<proteinExistence type="inferred from homology"/>
<evidence type="ECO:0000256" key="4">
    <source>
        <dbReference type="SAM" id="MobiDB-lite"/>
    </source>
</evidence>
<feature type="region of interest" description="Disordered" evidence="4">
    <location>
        <begin position="596"/>
        <end position="615"/>
    </location>
</feature>
<keyword evidence="5" id="KW-0812">Transmembrane</keyword>
<dbReference type="PANTHER" id="PTHR32089">
    <property type="entry name" value="METHYL-ACCEPTING CHEMOTAXIS PROTEIN MCPB"/>
    <property type="match status" value="1"/>
</dbReference>
<keyword evidence="5" id="KW-1133">Transmembrane helix</keyword>
<evidence type="ECO:0000313" key="8">
    <source>
        <dbReference type="EMBL" id="GHD44633.1"/>
    </source>
</evidence>
<dbReference type="PROSITE" id="PS50111">
    <property type="entry name" value="CHEMOTAXIS_TRANSDUC_2"/>
    <property type="match status" value="1"/>
</dbReference>
<protein>
    <recommendedName>
        <fullName evidence="10">Methyl-accepting chemotaxis protein</fullName>
    </recommendedName>
</protein>
<dbReference type="GO" id="GO:0007165">
    <property type="term" value="P:signal transduction"/>
    <property type="evidence" value="ECO:0007669"/>
    <property type="project" value="UniProtKB-KW"/>
</dbReference>
<dbReference type="AlphaFoldDB" id="A0A918XPJ6"/>
<dbReference type="Gene3D" id="1.10.287.950">
    <property type="entry name" value="Methyl-accepting chemotaxis protein"/>
    <property type="match status" value="1"/>
</dbReference>
<dbReference type="Gene3D" id="6.10.340.10">
    <property type="match status" value="1"/>
</dbReference>
<feature type="domain" description="HAMP" evidence="7">
    <location>
        <begin position="252"/>
        <end position="304"/>
    </location>
</feature>
<dbReference type="SUPFAM" id="SSF58104">
    <property type="entry name" value="Methyl-accepting chemotaxis protein (MCP) signaling domain"/>
    <property type="match status" value="1"/>
</dbReference>
<dbReference type="SMART" id="SM00283">
    <property type="entry name" value="MA"/>
    <property type="match status" value="1"/>
</dbReference>
<keyword evidence="9" id="KW-1185">Reference proteome</keyword>
<name>A0A918XPJ6_9PROT</name>
<dbReference type="GO" id="GO:0016020">
    <property type="term" value="C:membrane"/>
    <property type="evidence" value="ECO:0007669"/>
    <property type="project" value="InterPro"/>
</dbReference>
<accession>A0A918XPJ6</accession>
<evidence type="ECO:0000256" key="5">
    <source>
        <dbReference type="SAM" id="Phobius"/>
    </source>
</evidence>
<feature type="domain" description="Methyl-accepting transducer" evidence="6">
    <location>
        <begin position="345"/>
        <end position="567"/>
    </location>
</feature>
<gene>
    <name evidence="8" type="ORF">GCM10017083_12250</name>
</gene>
<evidence type="ECO:0000259" key="6">
    <source>
        <dbReference type="PROSITE" id="PS50111"/>
    </source>
</evidence>
<comment type="similarity">
    <text evidence="2">Belongs to the methyl-accepting chemotaxis (MCP) protein family.</text>
</comment>
<evidence type="ECO:0000256" key="3">
    <source>
        <dbReference type="PROSITE-ProRule" id="PRU00284"/>
    </source>
</evidence>
<feature type="transmembrane region" description="Helical" evidence="5">
    <location>
        <begin position="229"/>
        <end position="250"/>
    </location>
</feature>
<reference evidence="8" key="2">
    <citation type="submission" date="2020-09" db="EMBL/GenBank/DDBJ databases">
        <authorList>
            <person name="Sun Q."/>
            <person name="Kim S."/>
        </authorList>
    </citation>
    <scope>NUCLEOTIDE SEQUENCE</scope>
    <source>
        <strain evidence="8">KCTC 42651</strain>
    </source>
</reference>
<evidence type="ECO:0000313" key="9">
    <source>
        <dbReference type="Proteomes" id="UP000630353"/>
    </source>
</evidence>
<evidence type="ECO:0008006" key="10">
    <source>
        <dbReference type="Google" id="ProtNLM"/>
    </source>
</evidence>
<sequence>MLAMLALIRSRITMKLTLSLALTLCLVMAGLAGVYFTVVDRLMADQEARAELYRGLNQDLRKQVFRLQARLIDIPKRLRTDPIPVLRDWAEQTFAVTVRTYRGRDRIVDRFKTRGQRRDVQKENRVVVMPYDGGAAIAYGVFEDGRYTDTVEELVMPGADPAGVRAKVDAVLSAATGADALEARVAELTTALVDDALAAEATRNAIIQRIDGIAVKEHAVTETAHAARLAVVGVSLAAVALAILLVWLVMRRMVTDALARLSHAASAIAGNQDVAVGFAHRTDEIGALAKGVARFKETLAEIHALKAEQEAERAAREAGLTARLSNLSTALEQGMGARVTVVTASTGELVGIAEELDRLAGAAHARATESTELAEASARFTDDVMSVVDSLRLSAERIAAEVRDQRELTAQVAAEADQVSAAVRDLTDTAGAIGSVVGLIEDIADQTKLLALNASIEASRAGAAGAGFAVVAGEVKKLSGETADATRRIAERIDSFRAGIRAAAGAVSSIQARARAVADGMRKAAGDVELLSGETASITASVADAATNARRVAAVNQEVDAAARETGQMSGQMTALTDRITAAVEDTREHLRTILADASARGTEPADSRPIALADRRLPPLPQLALAAE</sequence>
<keyword evidence="1 3" id="KW-0807">Transducer</keyword>
<reference evidence="8" key="1">
    <citation type="journal article" date="2014" name="Int. J. Syst. Evol. Microbiol.">
        <title>Complete genome sequence of Corynebacterium casei LMG S-19264T (=DSM 44701T), isolated from a smear-ripened cheese.</title>
        <authorList>
            <consortium name="US DOE Joint Genome Institute (JGI-PGF)"/>
            <person name="Walter F."/>
            <person name="Albersmeier A."/>
            <person name="Kalinowski J."/>
            <person name="Ruckert C."/>
        </authorList>
    </citation>
    <scope>NUCLEOTIDE SEQUENCE</scope>
    <source>
        <strain evidence="8">KCTC 42651</strain>
    </source>
</reference>
<organism evidence="8 9">
    <name type="scientific">Thalassobaculum fulvum</name>
    <dbReference type="NCBI Taxonomy" id="1633335"/>
    <lineage>
        <taxon>Bacteria</taxon>
        <taxon>Pseudomonadati</taxon>
        <taxon>Pseudomonadota</taxon>
        <taxon>Alphaproteobacteria</taxon>
        <taxon>Rhodospirillales</taxon>
        <taxon>Thalassobaculaceae</taxon>
        <taxon>Thalassobaculum</taxon>
    </lineage>
</organism>
<dbReference type="Proteomes" id="UP000630353">
    <property type="component" value="Unassembled WGS sequence"/>
</dbReference>